<dbReference type="Proteomes" id="UP000694428">
    <property type="component" value="Unplaced"/>
</dbReference>
<evidence type="ECO:0000313" key="5">
    <source>
        <dbReference type="Proteomes" id="UP000694428"/>
    </source>
</evidence>
<dbReference type="GO" id="GO:0005737">
    <property type="term" value="C:cytoplasm"/>
    <property type="evidence" value="ECO:0007669"/>
    <property type="project" value="TreeGrafter"/>
</dbReference>
<dbReference type="InterPro" id="IPR016035">
    <property type="entry name" value="Acyl_Trfase/lysoPLipase"/>
</dbReference>
<dbReference type="GO" id="GO:0016020">
    <property type="term" value="C:membrane"/>
    <property type="evidence" value="ECO:0007669"/>
    <property type="project" value="TreeGrafter"/>
</dbReference>
<keyword evidence="2" id="KW-0378">Hydrolase</keyword>
<dbReference type="PANTHER" id="PTHR12406">
    <property type="entry name" value="CALCIUM-INDEPENDENT PHOSPHOLIPASE A2 IPLA2 -RELATED"/>
    <property type="match status" value="1"/>
</dbReference>
<evidence type="ECO:0000259" key="3">
    <source>
        <dbReference type="PROSITE" id="PS51635"/>
    </source>
</evidence>
<keyword evidence="2" id="KW-0442">Lipid degradation</keyword>
<evidence type="ECO:0000256" key="1">
    <source>
        <dbReference type="ARBA" id="ARBA00023098"/>
    </source>
</evidence>
<reference evidence="4" key="2">
    <citation type="submission" date="2025-09" db="UniProtKB">
        <authorList>
            <consortium name="Ensembl"/>
        </authorList>
    </citation>
    <scope>IDENTIFICATION</scope>
</reference>
<protein>
    <recommendedName>
        <fullName evidence="3">PNPLA domain-containing protein</fullName>
    </recommendedName>
</protein>
<dbReference type="Ensembl" id="ENSPSTT00000003232.1">
    <property type="protein sequence ID" value="ENSPSTP00000003082.1"/>
    <property type="gene ID" value="ENSPSTG00000002267.1"/>
</dbReference>
<accession>A0A8C9L4E7</accession>
<sequence length="353" mass="39528">MKIKEDEKSFSLMFRGCSFLQVYEAGVVKALQDLSPEILKSASKIYGISSGSIVAAFAVCECDIDEMQQYLFSAGKLLISTLLTARGKVLRLVKDALNKFLPANAHQLASGKLHIILTRLHDWNSVVVSEFASKEDIIQAVLCSCFIPLCFGFIPPLYHGVRYIDGEFGMWKTNFISQTTITVSALAGEYDICPRDCPVPFFTFQVVDWILQISEQNLYRMQCLFQCPSAKVCEQLYHDGYQDAVSFLHRLNVFGIKYLPEDFTLPLHKELCQKGEGTLHRMPATGVPCSRATDSQDITKENAASICAADELEEGDTLHLLQPSERTSSVLLCLHPSGWVEAFLWTPRDDPFT</sequence>
<evidence type="ECO:0000313" key="4">
    <source>
        <dbReference type="Ensembl" id="ENSPSTP00000003082.1"/>
    </source>
</evidence>
<proteinExistence type="predicted"/>
<reference evidence="4" key="1">
    <citation type="submission" date="2025-08" db="UniProtKB">
        <authorList>
            <consortium name="Ensembl"/>
        </authorList>
    </citation>
    <scope>IDENTIFICATION</scope>
</reference>
<keyword evidence="1 2" id="KW-0443">Lipid metabolism</keyword>
<dbReference type="SUPFAM" id="SSF52151">
    <property type="entry name" value="FabD/lysophospholipase-like"/>
    <property type="match status" value="1"/>
</dbReference>
<evidence type="ECO:0000256" key="2">
    <source>
        <dbReference type="PROSITE-ProRule" id="PRU01161"/>
    </source>
</evidence>
<dbReference type="AlphaFoldDB" id="A0A8C9L4E7"/>
<comment type="caution">
    <text evidence="2">Lacks conserved residue(s) required for the propagation of feature annotation.</text>
</comment>
<dbReference type="GO" id="GO:0019433">
    <property type="term" value="P:triglyceride catabolic process"/>
    <property type="evidence" value="ECO:0007669"/>
    <property type="project" value="TreeGrafter"/>
</dbReference>
<dbReference type="GO" id="GO:0004806">
    <property type="term" value="F:triacylglycerol lipase activity"/>
    <property type="evidence" value="ECO:0007669"/>
    <property type="project" value="TreeGrafter"/>
</dbReference>
<name>A0A8C9L4E7_PAVCR</name>
<dbReference type="GO" id="GO:0055088">
    <property type="term" value="P:lipid homeostasis"/>
    <property type="evidence" value="ECO:0007669"/>
    <property type="project" value="TreeGrafter"/>
</dbReference>
<dbReference type="GO" id="GO:0005811">
    <property type="term" value="C:lipid droplet"/>
    <property type="evidence" value="ECO:0007669"/>
    <property type="project" value="TreeGrafter"/>
</dbReference>
<dbReference type="InterPro" id="IPR002641">
    <property type="entry name" value="PNPLA_dom"/>
</dbReference>
<dbReference type="PROSITE" id="PS51635">
    <property type="entry name" value="PNPLA"/>
    <property type="match status" value="1"/>
</dbReference>
<dbReference type="PANTHER" id="PTHR12406:SF23">
    <property type="entry name" value="OMEGA-HYDROXYCERAMIDE TRANSACYLASE"/>
    <property type="match status" value="1"/>
</dbReference>
<feature type="domain" description="PNPLA" evidence="3">
    <location>
        <begin position="12"/>
        <end position="180"/>
    </location>
</feature>
<feature type="active site" description="Nucleophile" evidence="2">
    <location>
        <position position="49"/>
    </location>
</feature>
<organism evidence="4 5">
    <name type="scientific">Pavo cristatus</name>
    <name type="common">Indian peafowl</name>
    <name type="synonym">Blue peafowl</name>
    <dbReference type="NCBI Taxonomy" id="9049"/>
    <lineage>
        <taxon>Eukaryota</taxon>
        <taxon>Metazoa</taxon>
        <taxon>Chordata</taxon>
        <taxon>Craniata</taxon>
        <taxon>Vertebrata</taxon>
        <taxon>Euteleostomi</taxon>
        <taxon>Archelosauria</taxon>
        <taxon>Archosauria</taxon>
        <taxon>Dinosauria</taxon>
        <taxon>Saurischia</taxon>
        <taxon>Theropoda</taxon>
        <taxon>Coelurosauria</taxon>
        <taxon>Aves</taxon>
        <taxon>Neognathae</taxon>
        <taxon>Galloanserae</taxon>
        <taxon>Galliformes</taxon>
        <taxon>Phasianidae</taxon>
        <taxon>Phasianinae</taxon>
        <taxon>Pavo</taxon>
    </lineage>
</organism>
<feature type="short sequence motif" description="GXSXG" evidence="2">
    <location>
        <begin position="47"/>
        <end position="51"/>
    </location>
</feature>
<dbReference type="Pfam" id="PF01734">
    <property type="entry name" value="Patatin"/>
    <property type="match status" value="1"/>
</dbReference>
<feature type="active site" description="Proton acceptor" evidence="2">
    <location>
        <position position="165"/>
    </location>
</feature>
<dbReference type="InterPro" id="IPR033562">
    <property type="entry name" value="PLPL"/>
</dbReference>
<keyword evidence="5" id="KW-1185">Reference proteome</keyword>
<dbReference type="Gene3D" id="3.40.1090.10">
    <property type="entry name" value="Cytosolic phospholipase A2 catalytic domain"/>
    <property type="match status" value="1"/>
</dbReference>